<evidence type="ECO:0000313" key="3">
    <source>
        <dbReference type="Proteomes" id="UP000270487"/>
    </source>
</evidence>
<sequence length="144" mass="15673">MQLMISAASSEKNQPLASGKTSLESSTAKTTPSAACLQHLPERMSHCSHQGENGRTLVMCLDPKEQSRGSSKTPNTSEWPNAAVVCSLSQVLVRDSIPPRYYLSSIACAGILRRAEKRGRKLPPLLQTALERVVQTTIKPQQDT</sequence>
<dbReference type="AlphaFoldDB" id="A0A448SZ73"/>
<gene>
    <name evidence="2" type="ORF">NCTC13193_03892</name>
</gene>
<organism evidence="2 3">
    <name type="scientific">Serratia fonticola</name>
    <dbReference type="NCBI Taxonomy" id="47917"/>
    <lineage>
        <taxon>Bacteria</taxon>
        <taxon>Pseudomonadati</taxon>
        <taxon>Pseudomonadota</taxon>
        <taxon>Gammaproteobacteria</taxon>
        <taxon>Enterobacterales</taxon>
        <taxon>Yersiniaceae</taxon>
        <taxon>Serratia</taxon>
    </lineage>
</organism>
<dbReference type="EMBL" id="LR134492">
    <property type="protein sequence ID" value="VEI72929.1"/>
    <property type="molecule type" value="Genomic_DNA"/>
</dbReference>
<proteinExistence type="predicted"/>
<reference evidence="2 3" key="1">
    <citation type="submission" date="2018-12" db="EMBL/GenBank/DDBJ databases">
        <authorList>
            <consortium name="Pathogen Informatics"/>
        </authorList>
    </citation>
    <scope>NUCLEOTIDE SEQUENCE [LARGE SCALE GENOMIC DNA]</scope>
    <source>
        <strain evidence="2 3">NCTC13193</strain>
    </source>
</reference>
<feature type="region of interest" description="Disordered" evidence="1">
    <location>
        <begin position="1"/>
        <end position="30"/>
    </location>
</feature>
<evidence type="ECO:0000313" key="2">
    <source>
        <dbReference type="EMBL" id="VEI72929.1"/>
    </source>
</evidence>
<dbReference type="Proteomes" id="UP000270487">
    <property type="component" value="Chromosome"/>
</dbReference>
<feature type="compositionally biased region" description="Polar residues" evidence="1">
    <location>
        <begin position="7"/>
        <end position="30"/>
    </location>
</feature>
<protein>
    <submittedName>
        <fullName evidence="2">Uncharacterized protein</fullName>
    </submittedName>
</protein>
<name>A0A448SZ73_SERFO</name>
<evidence type="ECO:0000256" key="1">
    <source>
        <dbReference type="SAM" id="MobiDB-lite"/>
    </source>
</evidence>
<accession>A0A448SZ73</accession>